<evidence type="ECO:0000313" key="2">
    <source>
        <dbReference type="EMBL" id="TDT32688.1"/>
    </source>
</evidence>
<keyword evidence="3" id="KW-1185">Reference proteome</keyword>
<proteinExistence type="predicted"/>
<name>A0A4V3ENG4_9ACTN</name>
<dbReference type="AlphaFoldDB" id="A0A4V3ENG4"/>
<dbReference type="SUPFAM" id="SSF53254">
    <property type="entry name" value="Phosphoglycerate mutase-like"/>
    <property type="match status" value="1"/>
</dbReference>
<dbReference type="Gene3D" id="3.40.50.1240">
    <property type="entry name" value="Phosphoglycerate mutase-like"/>
    <property type="match status" value="1"/>
</dbReference>
<evidence type="ECO:0000313" key="3">
    <source>
        <dbReference type="Proteomes" id="UP000295371"/>
    </source>
</evidence>
<dbReference type="Pfam" id="PF00300">
    <property type="entry name" value="His_Phos_1"/>
    <property type="match status" value="1"/>
</dbReference>
<dbReference type="EMBL" id="SOAW01000001">
    <property type="protein sequence ID" value="TDT32688.1"/>
    <property type="molecule type" value="Genomic_DNA"/>
</dbReference>
<organism evidence="2 3">
    <name type="scientific">Naumannella halotolerans</name>
    <dbReference type="NCBI Taxonomy" id="993414"/>
    <lineage>
        <taxon>Bacteria</taxon>
        <taxon>Bacillati</taxon>
        <taxon>Actinomycetota</taxon>
        <taxon>Actinomycetes</taxon>
        <taxon>Propionibacteriales</taxon>
        <taxon>Propionibacteriaceae</taxon>
        <taxon>Naumannella</taxon>
    </lineage>
</organism>
<sequence>MAEIYLLRHGETEWSREGRHTSFTDLPLTPAGEVQAGALVDRLSGIDFDQVLVSPRLRARRTAELAGLTGTVSEDLVEWDYGDYEGITSAQIHVHDPGWVIWTGRTPGGETPEQVRIRCRRLIEQVESLGAQRVALVAHGHILRALTLVWLDLDFADGEKFPLDTGAISVLGHNRGELAMLRWNS</sequence>
<feature type="binding site" evidence="1">
    <location>
        <position position="58"/>
    </location>
    <ligand>
        <name>substrate</name>
    </ligand>
</feature>
<dbReference type="PANTHER" id="PTHR48100:SF15">
    <property type="entry name" value="SEDOHEPTULOSE 1,7-BISPHOSPHATASE"/>
    <property type="match status" value="1"/>
</dbReference>
<dbReference type="OrthoDB" id="4697614at2"/>
<accession>A0A4V3ENG4</accession>
<evidence type="ECO:0000256" key="1">
    <source>
        <dbReference type="PIRSR" id="PIRSR613078-2"/>
    </source>
</evidence>
<dbReference type="PANTHER" id="PTHR48100">
    <property type="entry name" value="BROAD-SPECIFICITY PHOSPHATASE YOR283W-RELATED"/>
    <property type="match status" value="1"/>
</dbReference>
<dbReference type="SMART" id="SM00855">
    <property type="entry name" value="PGAM"/>
    <property type="match status" value="1"/>
</dbReference>
<dbReference type="InterPro" id="IPR050275">
    <property type="entry name" value="PGM_Phosphatase"/>
</dbReference>
<dbReference type="GO" id="GO:0016791">
    <property type="term" value="F:phosphatase activity"/>
    <property type="evidence" value="ECO:0007669"/>
    <property type="project" value="TreeGrafter"/>
</dbReference>
<dbReference type="RefSeq" id="WP_133753296.1">
    <property type="nucleotide sequence ID" value="NZ_SOAW01000001.1"/>
</dbReference>
<dbReference type="Proteomes" id="UP000295371">
    <property type="component" value="Unassembled WGS sequence"/>
</dbReference>
<dbReference type="CDD" id="cd07067">
    <property type="entry name" value="HP_PGM_like"/>
    <property type="match status" value="1"/>
</dbReference>
<dbReference type="InterPro" id="IPR029033">
    <property type="entry name" value="His_PPase_superfam"/>
</dbReference>
<reference evidence="2 3" key="1">
    <citation type="submission" date="2019-03" db="EMBL/GenBank/DDBJ databases">
        <title>Genomic Encyclopedia of Archaeal and Bacterial Type Strains, Phase II (KMG-II): from individual species to whole genera.</title>
        <authorList>
            <person name="Goeker M."/>
        </authorList>
    </citation>
    <scope>NUCLEOTIDE SEQUENCE [LARGE SCALE GENOMIC DNA]</scope>
    <source>
        <strain evidence="2 3">DSM 24323</strain>
    </source>
</reference>
<dbReference type="InterPro" id="IPR013078">
    <property type="entry name" value="His_Pase_superF_clade-1"/>
</dbReference>
<protein>
    <submittedName>
        <fullName evidence="2">Putative phosphoglycerate mutase</fullName>
    </submittedName>
</protein>
<gene>
    <name evidence="2" type="ORF">CLV29_0272</name>
</gene>
<comment type="caution">
    <text evidence="2">The sequence shown here is derived from an EMBL/GenBank/DDBJ whole genome shotgun (WGS) entry which is preliminary data.</text>
</comment>